<dbReference type="KEGG" id="fal:FRAAL4457"/>
<evidence type="ECO:0000313" key="1">
    <source>
        <dbReference type="EMBL" id="CAJ63099.2"/>
    </source>
</evidence>
<proteinExistence type="predicted"/>
<name>Q0RHD0_FRAAA</name>
<dbReference type="HOGENOM" id="CLU_1784011_0_0_11"/>
<protein>
    <submittedName>
        <fullName evidence="1">Uncharacterized protein</fullName>
    </submittedName>
</protein>
<keyword evidence="2" id="KW-1185">Reference proteome</keyword>
<sequence>MLTVEQHQARAVAAALQAGQCLLRVAGHGDEDSQRALLPLSDAGRELGQRAEVNRPPVPFCFQYEARLALPESNIDLAELSARAHHRIEALGMKRLGKKSVELDPSRLLAHSSLEVHQRAIVPFQFKADSLDWGKRVFLSHPLIT</sequence>
<dbReference type="AlphaFoldDB" id="Q0RHD0"/>
<dbReference type="EMBL" id="CT573213">
    <property type="protein sequence ID" value="CAJ63099.2"/>
    <property type="molecule type" value="Genomic_DNA"/>
</dbReference>
<reference evidence="1 2" key="1">
    <citation type="journal article" date="2007" name="Genome Res.">
        <title>Genome characteristics of facultatively symbiotic Frankia sp. strains reflect host range and host plant biogeography.</title>
        <authorList>
            <person name="Normand P."/>
            <person name="Lapierre P."/>
            <person name="Tisa L.S."/>
            <person name="Gogarten J.P."/>
            <person name="Alloisio N."/>
            <person name="Bagnarol E."/>
            <person name="Bassi C.A."/>
            <person name="Berry A.M."/>
            <person name="Bickhart D.M."/>
            <person name="Choisne N."/>
            <person name="Couloux A."/>
            <person name="Cournoyer B."/>
            <person name="Cruveiller S."/>
            <person name="Daubin V."/>
            <person name="Demange N."/>
            <person name="Francino M.P."/>
            <person name="Goltsman E."/>
            <person name="Huang Y."/>
            <person name="Kopp O.R."/>
            <person name="Labarre L."/>
            <person name="Lapidus A."/>
            <person name="Lavire C."/>
            <person name="Marechal J."/>
            <person name="Martinez M."/>
            <person name="Mastronunzio J.E."/>
            <person name="Mullin B.C."/>
            <person name="Niemann J."/>
            <person name="Pujic P."/>
            <person name="Rawnsley T."/>
            <person name="Rouy Z."/>
            <person name="Schenowitz C."/>
            <person name="Sellstedt A."/>
            <person name="Tavares F."/>
            <person name="Tomkins J.P."/>
            <person name="Vallenet D."/>
            <person name="Valverde C."/>
            <person name="Wall L.G."/>
            <person name="Wang Y."/>
            <person name="Medigue C."/>
            <person name="Benson D.R."/>
        </authorList>
    </citation>
    <scope>NUCLEOTIDE SEQUENCE [LARGE SCALE GENOMIC DNA]</scope>
    <source>
        <strain evidence="2">DSM 45986 / CECT 9034 / ACN14a</strain>
    </source>
</reference>
<gene>
    <name evidence="1" type="ordered locus">FRAAL4457</name>
</gene>
<organism evidence="1 2">
    <name type="scientific">Frankia alni (strain DSM 45986 / CECT 9034 / ACN14a)</name>
    <dbReference type="NCBI Taxonomy" id="326424"/>
    <lineage>
        <taxon>Bacteria</taxon>
        <taxon>Bacillati</taxon>
        <taxon>Actinomycetota</taxon>
        <taxon>Actinomycetes</taxon>
        <taxon>Frankiales</taxon>
        <taxon>Frankiaceae</taxon>
        <taxon>Frankia</taxon>
    </lineage>
</organism>
<accession>Q0RHD0</accession>
<dbReference type="Proteomes" id="UP000000657">
    <property type="component" value="Chromosome"/>
</dbReference>
<evidence type="ECO:0000313" key="2">
    <source>
        <dbReference type="Proteomes" id="UP000000657"/>
    </source>
</evidence>